<evidence type="ECO:0000259" key="7">
    <source>
        <dbReference type="PROSITE" id="PS50112"/>
    </source>
</evidence>
<keyword evidence="9" id="KW-1185">Reference proteome</keyword>
<dbReference type="EMBL" id="PHNJ01000018">
    <property type="protein sequence ID" value="TYL36387.1"/>
    <property type="molecule type" value="Genomic_DNA"/>
</dbReference>
<gene>
    <name evidence="8" type="ORF">CV102_22415</name>
</gene>
<dbReference type="Proteomes" id="UP000766904">
    <property type="component" value="Unassembled WGS sequence"/>
</dbReference>
<dbReference type="GO" id="GO:0000156">
    <property type="term" value="F:phosphorelay response regulator activity"/>
    <property type="evidence" value="ECO:0007669"/>
    <property type="project" value="TreeGrafter"/>
</dbReference>
<dbReference type="Pfam" id="PF08448">
    <property type="entry name" value="PAS_4"/>
    <property type="match status" value="1"/>
</dbReference>
<comment type="catalytic activity">
    <reaction evidence="1">
        <text>ATP + protein L-histidine = ADP + protein N-phospho-L-histidine.</text>
        <dbReference type="EC" id="2.7.13.3"/>
    </reaction>
</comment>
<dbReference type="SMART" id="SM00387">
    <property type="entry name" value="HATPase_c"/>
    <property type="match status" value="1"/>
</dbReference>
<evidence type="ECO:0000256" key="4">
    <source>
        <dbReference type="ARBA" id="ARBA00022777"/>
    </source>
</evidence>
<dbReference type="InterPro" id="IPR036097">
    <property type="entry name" value="HisK_dim/P_sf"/>
</dbReference>
<dbReference type="Pfam" id="PF07366">
    <property type="entry name" value="SnoaL"/>
    <property type="match status" value="1"/>
</dbReference>
<feature type="domain" description="PAS" evidence="7">
    <location>
        <begin position="213"/>
        <end position="257"/>
    </location>
</feature>
<reference evidence="8" key="1">
    <citation type="submission" date="2017-11" db="EMBL/GenBank/DDBJ databases">
        <authorList>
            <person name="Kajale S.C."/>
            <person name="Sharma A."/>
        </authorList>
    </citation>
    <scope>NUCLEOTIDE SEQUENCE</scope>
    <source>
        <strain evidence="8">LS1_42</strain>
    </source>
</reference>
<dbReference type="GO" id="GO:0016020">
    <property type="term" value="C:membrane"/>
    <property type="evidence" value="ECO:0007669"/>
    <property type="project" value="UniProtKB-SubCell"/>
</dbReference>
<dbReference type="GO" id="GO:0030638">
    <property type="term" value="P:polyketide metabolic process"/>
    <property type="evidence" value="ECO:0007669"/>
    <property type="project" value="InterPro"/>
</dbReference>
<dbReference type="InterPro" id="IPR032710">
    <property type="entry name" value="NTF2-like_dom_sf"/>
</dbReference>
<dbReference type="InterPro" id="IPR050351">
    <property type="entry name" value="BphY/WalK/GraS-like"/>
</dbReference>
<dbReference type="InterPro" id="IPR005467">
    <property type="entry name" value="His_kinase_dom"/>
</dbReference>
<dbReference type="PROSITE" id="PS50109">
    <property type="entry name" value="HIS_KIN"/>
    <property type="match status" value="1"/>
</dbReference>
<dbReference type="PROSITE" id="PS50112">
    <property type="entry name" value="PAS"/>
    <property type="match status" value="1"/>
</dbReference>
<dbReference type="InterPro" id="IPR000014">
    <property type="entry name" value="PAS"/>
</dbReference>
<dbReference type="PANTHER" id="PTHR42878">
    <property type="entry name" value="TWO-COMPONENT HISTIDINE KINASE"/>
    <property type="match status" value="1"/>
</dbReference>
<dbReference type="Gene3D" id="3.30.450.20">
    <property type="entry name" value="PAS domain"/>
    <property type="match status" value="1"/>
</dbReference>
<proteinExistence type="predicted"/>
<dbReference type="GO" id="GO:0007234">
    <property type="term" value="P:osmosensory signaling via phosphorelay pathway"/>
    <property type="evidence" value="ECO:0007669"/>
    <property type="project" value="TreeGrafter"/>
</dbReference>
<evidence type="ECO:0000259" key="6">
    <source>
        <dbReference type="PROSITE" id="PS50109"/>
    </source>
</evidence>
<dbReference type="SUPFAM" id="SSF55874">
    <property type="entry name" value="ATPase domain of HSP90 chaperone/DNA topoisomerase II/histidine kinase"/>
    <property type="match status" value="1"/>
</dbReference>
<dbReference type="EC" id="2.7.13.3" evidence="2"/>
<keyword evidence="4" id="KW-0418">Kinase</keyword>
<name>A0A8J8PZR9_9EURY</name>
<dbReference type="CDD" id="cd00130">
    <property type="entry name" value="PAS"/>
    <property type="match status" value="1"/>
</dbReference>
<sequence length="543" mass="59902">MESGGVSNRVRSPLDSLLAPSTDGLNCPVWSRVDRRSGTCWPTSSVGSASKPGEQFWFGHRYLDRRPRTAPSGPVIHMATDDPETLVRRFIEEVLVDENHEAIDDLFVKSFDEPVPTIDGNLAEGVDELKASYEEFHAHISIRDVEIVSILASAEEAMALWEGVTEYLAPYRGIQPSGKPKRHQTLIRVEVDDGRIAAVREVRDTLATIPPAARVAHTSALAMLETGVVAVDNQGDIVHVNTAALEAVGRDREDIIGTPVADVYGDAVAILYPGETTEVTLDDGQAVFEVTASPLRDERYGVNVGRFLLFHDITERQRRIQQLQVLNRVLRHNIRNELNAVITHAEHACERIEGNPELVDRCLDTIVETSYRLADLSETARQIQMTLEPEHRTITEQDLASLGRRLVSRAREEYPDVTVEYEGPEVLDIEATTSLQAGLWELVENACVHNDAAEPTVTVVVDRRGDRATVTVADNGPGIPEHERIVIEAGEESPLEHGQGLGLWLAHWAVEVSSGTLSFEANEPRGSVVTVEMTAAEDRRATE</sequence>
<dbReference type="InterPro" id="IPR036890">
    <property type="entry name" value="HATPase_C_sf"/>
</dbReference>
<evidence type="ECO:0000313" key="8">
    <source>
        <dbReference type="EMBL" id="TYL36387.1"/>
    </source>
</evidence>
<dbReference type="InterPro" id="IPR035965">
    <property type="entry name" value="PAS-like_dom_sf"/>
</dbReference>
<organism evidence="8 9">
    <name type="scientific">Natronococcus pandeyae</name>
    <dbReference type="NCBI Taxonomy" id="2055836"/>
    <lineage>
        <taxon>Archaea</taxon>
        <taxon>Methanobacteriati</taxon>
        <taxon>Methanobacteriota</taxon>
        <taxon>Stenosarchaea group</taxon>
        <taxon>Halobacteria</taxon>
        <taxon>Halobacteriales</taxon>
        <taxon>Natrialbaceae</taxon>
        <taxon>Natronococcus</taxon>
    </lineage>
</organism>
<dbReference type="CDD" id="cd00075">
    <property type="entry name" value="HATPase"/>
    <property type="match status" value="1"/>
</dbReference>
<evidence type="ECO:0000256" key="2">
    <source>
        <dbReference type="ARBA" id="ARBA00012438"/>
    </source>
</evidence>
<dbReference type="AlphaFoldDB" id="A0A8J8PZR9"/>
<feature type="domain" description="Histidine kinase" evidence="6">
    <location>
        <begin position="329"/>
        <end position="537"/>
    </location>
</feature>
<dbReference type="InterPro" id="IPR013656">
    <property type="entry name" value="PAS_4"/>
</dbReference>
<keyword evidence="3" id="KW-0808">Transferase</keyword>
<dbReference type="InterPro" id="IPR003594">
    <property type="entry name" value="HATPase_dom"/>
</dbReference>
<dbReference type="GO" id="GO:0030295">
    <property type="term" value="F:protein kinase activator activity"/>
    <property type="evidence" value="ECO:0007669"/>
    <property type="project" value="TreeGrafter"/>
</dbReference>
<dbReference type="InterPro" id="IPR009959">
    <property type="entry name" value="Cyclase_SnoaL-like"/>
</dbReference>
<protein>
    <recommendedName>
        <fullName evidence="2">histidine kinase</fullName>
        <ecNumber evidence="2">2.7.13.3</ecNumber>
    </recommendedName>
</protein>
<evidence type="ECO:0000256" key="3">
    <source>
        <dbReference type="ARBA" id="ARBA00022679"/>
    </source>
</evidence>
<evidence type="ECO:0000256" key="1">
    <source>
        <dbReference type="ARBA" id="ARBA00000085"/>
    </source>
</evidence>
<evidence type="ECO:0000256" key="5">
    <source>
        <dbReference type="ARBA" id="ARBA00023136"/>
    </source>
</evidence>
<dbReference type="GO" id="GO:0000155">
    <property type="term" value="F:phosphorelay sensor kinase activity"/>
    <property type="evidence" value="ECO:0007669"/>
    <property type="project" value="InterPro"/>
</dbReference>
<dbReference type="Gene3D" id="3.30.565.10">
    <property type="entry name" value="Histidine kinase-like ATPase, C-terminal domain"/>
    <property type="match status" value="1"/>
</dbReference>
<comment type="caution">
    <text evidence="8">The sequence shown here is derived from an EMBL/GenBank/DDBJ whole genome shotgun (WGS) entry which is preliminary data.</text>
</comment>
<dbReference type="Pfam" id="PF02518">
    <property type="entry name" value="HATPase_c"/>
    <property type="match status" value="1"/>
</dbReference>
<dbReference type="SUPFAM" id="SSF47384">
    <property type="entry name" value="Homodimeric domain of signal transducing histidine kinase"/>
    <property type="match status" value="1"/>
</dbReference>
<dbReference type="Gene3D" id="3.10.450.50">
    <property type="match status" value="1"/>
</dbReference>
<keyword evidence="5" id="KW-0472">Membrane</keyword>
<dbReference type="PANTHER" id="PTHR42878:SF14">
    <property type="entry name" value="OSMOLARITY TWO-COMPONENT SYSTEM PROTEIN SSK1"/>
    <property type="match status" value="1"/>
</dbReference>
<evidence type="ECO:0000313" key="9">
    <source>
        <dbReference type="Proteomes" id="UP000766904"/>
    </source>
</evidence>
<accession>A0A8J8PZR9</accession>
<dbReference type="SUPFAM" id="SSF54427">
    <property type="entry name" value="NTF2-like"/>
    <property type="match status" value="1"/>
</dbReference>
<dbReference type="SUPFAM" id="SSF55785">
    <property type="entry name" value="PYP-like sensor domain (PAS domain)"/>
    <property type="match status" value="1"/>
</dbReference>